<keyword evidence="3" id="KW-0238">DNA-binding</keyword>
<organism evidence="7 8">
    <name type="scientific">Ostreibacterium oceani</name>
    <dbReference type="NCBI Taxonomy" id="2654998"/>
    <lineage>
        <taxon>Bacteria</taxon>
        <taxon>Pseudomonadati</taxon>
        <taxon>Pseudomonadota</taxon>
        <taxon>Gammaproteobacteria</taxon>
        <taxon>Cardiobacteriales</taxon>
        <taxon>Ostreibacteriaceae</taxon>
        <taxon>Ostreibacterium</taxon>
    </lineage>
</organism>
<evidence type="ECO:0000256" key="1">
    <source>
        <dbReference type="ARBA" id="ARBA00009437"/>
    </source>
</evidence>
<evidence type="ECO:0000259" key="6">
    <source>
        <dbReference type="PROSITE" id="PS50931"/>
    </source>
</evidence>
<dbReference type="InterPro" id="IPR005119">
    <property type="entry name" value="LysR_subst-bd"/>
</dbReference>
<keyword evidence="8" id="KW-1185">Reference proteome</keyword>
<evidence type="ECO:0000256" key="3">
    <source>
        <dbReference type="ARBA" id="ARBA00023125"/>
    </source>
</evidence>
<dbReference type="Pfam" id="PF03466">
    <property type="entry name" value="LysR_substrate"/>
    <property type="match status" value="1"/>
</dbReference>
<proteinExistence type="inferred from homology"/>
<comment type="caution">
    <text evidence="7">The sequence shown here is derived from an EMBL/GenBank/DDBJ whole genome shotgun (WGS) entry which is preliminary data.</text>
</comment>
<dbReference type="GO" id="GO:0003700">
    <property type="term" value="F:DNA-binding transcription factor activity"/>
    <property type="evidence" value="ECO:0007669"/>
    <property type="project" value="InterPro"/>
</dbReference>
<dbReference type="GO" id="GO:0000976">
    <property type="term" value="F:transcription cis-regulatory region binding"/>
    <property type="evidence" value="ECO:0007669"/>
    <property type="project" value="TreeGrafter"/>
</dbReference>
<feature type="domain" description="HTH lysR-type" evidence="6">
    <location>
        <begin position="1"/>
        <end position="59"/>
    </location>
</feature>
<comment type="similarity">
    <text evidence="1">Belongs to the LysR transcriptional regulatory family.</text>
</comment>
<gene>
    <name evidence="7" type="ORF">GCU85_09600</name>
</gene>
<dbReference type="InterPro" id="IPR000847">
    <property type="entry name" value="LysR_HTH_N"/>
</dbReference>
<accession>A0A6N7F024</accession>
<evidence type="ECO:0000256" key="4">
    <source>
        <dbReference type="ARBA" id="ARBA00023163"/>
    </source>
</evidence>
<dbReference type="Pfam" id="PF00126">
    <property type="entry name" value="HTH_1"/>
    <property type="match status" value="1"/>
</dbReference>
<evidence type="ECO:0000256" key="2">
    <source>
        <dbReference type="ARBA" id="ARBA00023015"/>
    </source>
</evidence>
<dbReference type="Gene3D" id="3.40.190.10">
    <property type="entry name" value="Periplasmic binding protein-like II"/>
    <property type="match status" value="2"/>
</dbReference>
<name>A0A6N7F024_9GAMM</name>
<protein>
    <submittedName>
        <fullName evidence="7">LysR family transcriptional regulator</fullName>
    </submittedName>
</protein>
<dbReference type="SUPFAM" id="SSF46785">
    <property type="entry name" value="Winged helix' DNA-binding domain"/>
    <property type="match status" value="1"/>
</dbReference>
<reference evidence="7 8" key="1">
    <citation type="submission" date="2019-10" db="EMBL/GenBank/DDBJ databases">
        <title>Cardiobacteriales fam. a chemoheterotrophic member of the order Cardiobacteriales, and proposal of Cardiobacteriales fam. nov.</title>
        <authorList>
            <person name="Wang C."/>
        </authorList>
    </citation>
    <scope>NUCLEOTIDE SEQUENCE [LARGE SCALE GENOMIC DNA]</scope>
    <source>
        <strain evidence="7 8">ML27</strain>
    </source>
</reference>
<dbReference type="InterPro" id="IPR036388">
    <property type="entry name" value="WH-like_DNA-bd_sf"/>
</dbReference>
<dbReference type="FunCoup" id="A0A6N7F024">
    <property type="interactions" value="100"/>
</dbReference>
<keyword evidence="2" id="KW-0805">Transcription regulation</keyword>
<evidence type="ECO:0000313" key="8">
    <source>
        <dbReference type="Proteomes" id="UP000471298"/>
    </source>
</evidence>
<dbReference type="Gene3D" id="1.10.10.10">
    <property type="entry name" value="Winged helix-like DNA-binding domain superfamily/Winged helix DNA-binding domain"/>
    <property type="match status" value="1"/>
</dbReference>
<dbReference type="AlphaFoldDB" id="A0A6N7F024"/>
<dbReference type="InterPro" id="IPR036390">
    <property type="entry name" value="WH_DNA-bd_sf"/>
</dbReference>
<evidence type="ECO:0000313" key="7">
    <source>
        <dbReference type="EMBL" id="MPV86979.1"/>
    </source>
</evidence>
<dbReference type="PANTHER" id="PTHR30126">
    <property type="entry name" value="HTH-TYPE TRANSCRIPTIONAL REGULATOR"/>
    <property type="match status" value="1"/>
</dbReference>
<dbReference type="RefSeq" id="WP_152810969.1">
    <property type="nucleotide sequence ID" value="NZ_WHNW01000015.1"/>
</dbReference>
<feature type="region of interest" description="Disordered" evidence="5">
    <location>
        <begin position="300"/>
        <end position="323"/>
    </location>
</feature>
<dbReference type="EMBL" id="WHNW01000015">
    <property type="protein sequence ID" value="MPV86979.1"/>
    <property type="molecule type" value="Genomic_DNA"/>
</dbReference>
<dbReference type="GO" id="GO:0019344">
    <property type="term" value="P:cysteine biosynthetic process"/>
    <property type="evidence" value="ECO:0007669"/>
    <property type="project" value="TreeGrafter"/>
</dbReference>
<keyword evidence="4" id="KW-0804">Transcription</keyword>
<dbReference type="PANTHER" id="PTHR30126:SF6">
    <property type="entry name" value="HTH-TYPE TRANSCRIPTIONAL REGULATOR CYSB-RELATED"/>
    <property type="match status" value="1"/>
</dbReference>
<sequence length="323" mass="36193">MTIKQLRYIVAVTENQFNISYTAEKLFTSQPGISKQIKLFEESLGCKIFTRNGKALVGLTPLGNDIVEQARIILAEIDNLVVITKANHSEKNTTLTIATTQTQSGYVLPGVLKQFHQQYPNIKLIIENGTMDQLIEIAKHRRADCIILSGTNDTLKREWLPNMLVIPCFQWSFSAICPPNHPLAKMTTPTIDYIAANPIITYVASALRTSTLDTFPNIIATSNDPQVIKQYVRNGMGVGIIASMAYDKRIDSELVEIPLQGILPKCTTMIAVERANILRPHVHRFIKLFAPHITSEDFESANHQQDIDPVESPLPDQSSHWFI</sequence>
<dbReference type="Proteomes" id="UP000471298">
    <property type="component" value="Unassembled WGS sequence"/>
</dbReference>
<dbReference type="PROSITE" id="PS50931">
    <property type="entry name" value="HTH_LYSR"/>
    <property type="match status" value="1"/>
</dbReference>
<dbReference type="SUPFAM" id="SSF53850">
    <property type="entry name" value="Periplasmic binding protein-like II"/>
    <property type="match status" value="1"/>
</dbReference>
<evidence type="ECO:0000256" key="5">
    <source>
        <dbReference type="SAM" id="MobiDB-lite"/>
    </source>
</evidence>
<dbReference type="InParanoid" id="A0A6N7F024"/>